<dbReference type="InterPro" id="IPR000878">
    <property type="entry name" value="4pyrrol_Mease"/>
</dbReference>
<dbReference type="eggNOG" id="COG2241">
    <property type="taxonomic scope" value="Bacteria"/>
</dbReference>
<dbReference type="NCBIfam" id="TIGR02469">
    <property type="entry name" value="CbiT"/>
    <property type="match status" value="1"/>
</dbReference>
<dbReference type="OrthoDB" id="9787825at2"/>
<evidence type="ECO:0000256" key="1">
    <source>
        <dbReference type="ARBA" id="ARBA00004953"/>
    </source>
</evidence>
<evidence type="ECO:0000256" key="5">
    <source>
        <dbReference type="ARBA" id="ARBA00022691"/>
    </source>
</evidence>
<dbReference type="PANTHER" id="PTHR43182">
    <property type="entry name" value="COBALT-PRECORRIN-6B C(15)-METHYLTRANSFERASE (DECARBOXYLATING)"/>
    <property type="match status" value="1"/>
</dbReference>
<dbReference type="EMBL" id="LQPY01000015">
    <property type="protein sequence ID" value="ORX05140.1"/>
    <property type="molecule type" value="Genomic_DNA"/>
</dbReference>
<dbReference type="UniPathway" id="UPA00148"/>
<dbReference type="SUPFAM" id="SSF53335">
    <property type="entry name" value="S-adenosyl-L-methionine-dependent methyltransferases"/>
    <property type="match status" value="1"/>
</dbReference>
<evidence type="ECO:0000313" key="8">
    <source>
        <dbReference type="EMBL" id="ORX05140.1"/>
    </source>
</evidence>
<dbReference type="InterPro" id="IPR035996">
    <property type="entry name" value="4pyrrol_Methylase_sf"/>
</dbReference>
<evidence type="ECO:0000313" key="7">
    <source>
        <dbReference type="EMBL" id="CDO89173.1"/>
    </source>
</evidence>
<name>A0A024K101_9MYCO</name>
<dbReference type="GO" id="GO:0009236">
    <property type="term" value="P:cobalamin biosynthetic process"/>
    <property type="evidence" value="ECO:0007669"/>
    <property type="project" value="UniProtKB-UniPathway"/>
</dbReference>
<evidence type="ECO:0000256" key="3">
    <source>
        <dbReference type="ARBA" id="ARBA00022603"/>
    </source>
</evidence>
<dbReference type="GO" id="GO:0032259">
    <property type="term" value="P:methylation"/>
    <property type="evidence" value="ECO:0007669"/>
    <property type="project" value="UniProtKB-KW"/>
</dbReference>
<keyword evidence="9" id="KW-1185">Reference proteome</keyword>
<reference evidence="7" key="2">
    <citation type="submission" date="2014-04" db="EMBL/GenBank/DDBJ databases">
        <authorList>
            <person name="Xu Y.W."/>
            <person name="Yang Q."/>
        </authorList>
    </citation>
    <scope>NUCLEOTIDE SEQUENCE</scope>
    <source>
        <strain evidence="7">DSM 44626</strain>
    </source>
</reference>
<dbReference type="EMBL" id="HG964446">
    <property type="protein sequence ID" value="CDO89173.1"/>
    <property type="molecule type" value="Genomic_DNA"/>
</dbReference>
<dbReference type="PANTHER" id="PTHR43182:SF1">
    <property type="entry name" value="COBALT-PRECORRIN-7 C(5)-METHYLTRANSFERASE"/>
    <property type="match status" value="1"/>
</dbReference>
<dbReference type="SUPFAM" id="SSF53790">
    <property type="entry name" value="Tetrapyrrole methylase"/>
    <property type="match status" value="1"/>
</dbReference>
<evidence type="ECO:0000259" key="6">
    <source>
        <dbReference type="Pfam" id="PF00590"/>
    </source>
</evidence>
<dbReference type="GO" id="GO:0008276">
    <property type="term" value="F:protein methyltransferase activity"/>
    <property type="evidence" value="ECO:0007669"/>
    <property type="project" value="InterPro"/>
</dbReference>
<dbReference type="NCBIfam" id="TIGR02467">
    <property type="entry name" value="CbiE"/>
    <property type="match status" value="1"/>
</dbReference>
<dbReference type="Gene3D" id="3.40.1010.10">
    <property type="entry name" value="Cobalt-precorrin-4 Transmethylase, Domain 1"/>
    <property type="match status" value="1"/>
</dbReference>
<dbReference type="RefSeq" id="WP_036469668.1">
    <property type="nucleotide sequence ID" value="NZ_HG964446.1"/>
</dbReference>
<dbReference type="eggNOG" id="COG2242">
    <property type="taxonomic scope" value="Bacteria"/>
</dbReference>
<evidence type="ECO:0000256" key="2">
    <source>
        <dbReference type="ARBA" id="ARBA00022573"/>
    </source>
</evidence>
<reference evidence="8 9" key="3">
    <citation type="submission" date="2016-01" db="EMBL/GenBank/DDBJ databases">
        <title>The new phylogeny of the genus Mycobacterium.</title>
        <authorList>
            <person name="Tarcisio F."/>
            <person name="Conor M."/>
            <person name="Antonella G."/>
            <person name="Elisabetta G."/>
            <person name="Giulia F.S."/>
            <person name="Sara T."/>
            <person name="Anna F."/>
            <person name="Clotilde B."/>
            <person name="Roberto B."/>
            <person name="Veronica D.S."/>
            <person name="Fabio R."/>
            <person name="Monica P."/>
            <person name="Olivier J."/>
            <person name="Enrico T."/>
            <person name="Nicola S."/>
        </authorList>
    </citation>
    <scope>NUCLEOTIDE SEQUENCE [LARGE SCALE GENOMIC DNA]</scope>
    <source>
        <strain evidence="8 9">DSM 44626</strain>
    </source>
</reference>
<gene>
    <name evidence="7" type="primary">cobL</name>
    <name evidence="8" type="ORF">AWC29_11865</name>
    <name evidence="7" type="ORF">BN973_03545</name>
</gene>
<dbReference type="PIRSF" id="PIRSF036428">
    <property type="entry name" value="CobL"/>
    <property type="match status" value="1"/>
</dbReference>
<proteinExistence type="predicted"/>
<evidence type="ECO:0000256" key="4">
    <source>
        <dbReference type="ARBA" id="ARBA00022679"/>
    </source>
</evidence>
<dbReference type="InterPro" id="IPR014008">
    <property type="entry name" value="Cbl_synth_MTase_CbiT"/>
</dbReference>
<protein>
    <submittedName>
        <fullName evidence="8">Precorrin-6Y-methylase</fullName>
    </submittedName>
    <submittedName>
        <fullName evidence="7">Precorrin-6y methyltransferase, CobL</fullName>
    </submittedName>
</protein>
<dbReference type="InterPro" id="IPR006365">
    <property type="entry name" value="Cbl_synth_CobL"/>
</dbReference>
<dbReference type="Gene3D" id="3.40.50.150">
    <property type="entry name" value="Vaccinia Virus protein VP39"/>
    <property type="match status" value="1"/>
</dbReference>
<dbReference type="Proteomes" id="UP000193710">
    <property type="component" value="Unassembled WGS sequence"/>
</dbReference>
<comment type="pathway">
    <text evidence="1">Cofactor biosynthesis; adenosylcobalamin biosynthesis.</text>
</comment>
<dbReference type="InterPro" id="IPR050714">
    <property type="entry name" value="Cobalamin_biosynth_MTase"/>
</dbReference>
<keyword evidence="4 7" id="KW-0808">Transferase</keyword>
<keyword evidence="3 7" id="KW-0489">Methyltransferase</keyword>
<sequence length="386" mass="41578">MIVVVGIGADGMAGLGEKSRDELRTATVVYGAERQLKLLDDTVTAERRQWPSPMLPAVQALPLDGPDIHIVASGDPLMHGIGNTLIRRYGAEKVKVLPHISAVTLACARMGWNVHETEVISLVTAPPHTAVRRGGQAIVLSQNGTTPNALSELLTAHGRGDSEFSVLEQLGGPGERRRDGTARQWGNKDVDDLNVIAVRYLPDERITPLPDDAFVHDGQITKHGIRAVTLAALRPRPGERLWDVGAGSGSIAVEWCRSWPGCTAVAFEQDEKRRTNIEFNAAAFGVTVDVRGAAPDAFDGAQPPDAIFIGGGLTHPGLLDACLERLPKGGRLVANTVTTESEAVVLQAHSKLKGELRRFQLYQGEALGAFTGWRPQYPVTQWTVTK</sequence>
<keyword evidence="2" id="KW-0169">Cobalamin biosynthesis</keyword>
<accession>A0A024K101</accession>
<evidence type="ECO:0000313" key="9">
    <source>
        <dbReference type="Proteomes" id="UP000193710"/>
    </source>
</evidence>
<feature type="domain" description="Tetrapyrrole methylase" evidence="6">
    <location>
        <begin position="1"/>
        <end position="183"/>
    </location>
</feature>
<dbReference type="STRING" id="47839.BN973_03545"/>
<organism evidence="7">
    <name type="scientific">Mycobacterium triplex</name>
    <dbReference type="NCBI Taxonomy" id="47839"/>
    <lineage>
        <taxon>Bacteria</taxon>
        <taxon>Bacillati</taxon>
        <taxon>Actinomycetota</taxon>
        <taxon>Actinomycetes</taxon>
        <taxon>Mycobacteriales</taxon>
        <taxon>Mycobacteriaceae</taxon>
        <taxon>Mycobacterium</taxon>
        <taxon>Mycobacterium simiae complex</taxon>
    </lineage>
</organism>
<dbReference type="AlphaFoldDB" id="A0A024K101"/>
<dbReference type="InterPro" id="IPR012818">
    <property type="entry name" value="CbiE"/>
</dbReference>
<dbReference type="Pfam" id="PF00590">
    <property type="entry name" value="TP_methylase"/>
    <property type="match status" value="1"/>
</dbReference>
<dbReference type="CDD" id="cd11644">
    <property type="entry name" value="Precorrin-6Y-MT"/>
    <property type="match status" value="1"/>
</dbReference>
<dbReference type="InterPro" id="IPR014777">
    <property type="entry name" value="4pyrrole_Mease_sub1"/>
</dbReference>
<dbReference type="Proteomes" id="UP000028880">
    <property type="component" value="Unassembled WGS sequence"/>
</dbReference>
<reference evidence="7" key="1">
    <citation type="journal article" date="2014" name="Genome Announc.">
        <title>Draft Genome Sequence of Mycobacterium triplex DSM 44626.</title>
        <authorList>
            <person name="Sassi M."/>
            <person name="Croce O."/>
            <person name="Robert C."/>
            <person name="Raoult D."/>
            <person name="Drancourt M."/>
        </authorList>
    </citation>
    <scope>NUCLEOTIDE SEQUENCE [LARGE SCALE GENOMIC DNA]</scope>
    <source>
        <strain evidence="7">DSM 44626</strain>
    </source>
</reference>
<dbReference type="HOGENOM" id="CLU_031955_0_0_11"/>
<dbReference type="InterPro" id="IPR029063">
    <property type="entry name" value="SAM-dependent_MTases_sf"/>
</dbReference>
<keyword evidence="5" id="KW-0949">S-adenosyl-L-methionine</keyword>